<comment type="caution">
    <text evidence="1">The sequence shown here is derived from an EMBL/GenBank/DDBJ whole genome shotgun (WGS) entry which is preliminary data.</text>
</comment>
<dbReference type="Proteomes" id="UP000321577">
    <property type="component" value="Unassembled WGS sequence"/>
</dbReference>
<organism evidence="1 2">
    <name type="scientific">Brevifollis gellanilyticus</name>
    <dbReference type="NCBI Taxonomy" id="748831"/>
    <lineage>
        <taxon>Bacteria</taxon>
        <taxon>Pseudomonadati</taxon>
        <taxon>Verrucomicrobiota</taxon>
        <taxon>Verrucomicrobiia</taxon>
        <taxon>Verrucomicrobiales</taxon>
        <taxon>Verrucomicrobiaceae</taxon>
    </lineage>
</organism>
<protein>
    <submittedName>
        <fullName evidence="1">Uncharacterized protein</fullName>
    </submittedName>
</protein>
<gene>
    <name evidence="1" type="ORF">BGE01nite_08710</name>
</gene>
<evidence type="ECO:0000313" key="2">
    <source>
        <dbReference type="Proteomes" id="UP000321577"/>
    </source>
</evidence>
<reference evidence="1 2" key="1">
    <citation type="submission" date="2019-07" db="EMBL/GenBank/DDBJ databases">
        <title>Whole genome shotgun sequence of Brevifollis gellanilyticus NBRC 108608.</title>
        <authorList>
            <person name="Hosoyama A."/>
            <person name="Uohara A."/>
            <person name="Ohji S."/>
            <person name="Ichikawa N."/>
        </authorList>
    </citation>
    <scope>NUCLEOTIDE SEQUENCE [LARGE SCALE GENOMIC DNA]</scope>
    <source>
        <strain evidence="1 2">NBRC 108608</strain>
    </source>
</reference>
<dbReference type="EMBL" id="BKAG01000004">
    <property type="protein sequence ID" value="GEP41580.1"/>
    <property type="molecule type" value="Genomic_DNA"/>
</dbReference>
<keyword evidence="2" id="KW-1185">Reference proteome</keyword>
<name>A0A512M4A9_9BACT</name>
<evidence type="ECO:0000313" key="1">
    <source>
        <dbReference type="EMBL" id="GEP41580.1"/>
    </source>
</evidence>
<proteinExistence type="predicted"/>
<accession>A0A512M4A9</accession>
<dbReference type="AlphaFoldDB" id="A0A512M4A9"/>
<sequence>MGSLREVDAAEAMIGGEASLMTALEKIKLPMSPDQGSLSPIEDELPTTVRHAPRDSLQDAASHLRTCLRTDGSSHGEDDFDRPENEWAAFRAWAETHGLILPLDFHPPERDGGREHDVRHDEGTGLWWKYTKPNLAGYTVSWTEGRPWLHNALPLDYLQRMIWQNHLFGDEVRLIGLWNPQGHDWRIVTTQPHVQGQKATLEELEHALIQAGFEVLPWRGLGYADSLSVRKDGFDVWDIHPANVLLTDSGLPLPFDVMITCTPGVSANEGGI</sequence>